<dbReference type="PANTHER" id="PTHR40114:SF1">
    <property type="entry name" value="SLR0698 PROTEIN"/>
    <property type="match status" value="1"/>
</dbReference>
<dbReference type="PANTHER" id="PTHR40114">
    <property type="entry name" value="SLR0698 PROTEIN"/>
    <property type="match status" value="1"/>
</dbReference>
<dbReference type="PIRSF" id="PIRSF016487">
    <property type="entry name" value="CYTH_UCP016487"/>
    <property type="match status" value="1"/>
</dbReference>
<dbReference type="EMBL" id="JBBMFC010000029">
    <property type="protein sequence ID" value="MEQ2579831.1"/>
    <property type="molecule type" value="Genomic_DNA"/>
</dbReference>
<keyword evidence="3" id="KW-1185">Reference proteome</keyword>
<organism evidence="2 3">
    <name type="scientific">Hominiventricola aquisgranensis</name>
    <dbReference type="NCBI Taxonomy" id="3133164"/>
    <lineage>
        <taxon>Bacteria</taxon>
        <taxon>Bacillati</taxon>
        <taxon>Bacillota</taxon>
        <taxon>Clostridia</taxon>
        <taxon>Lachnospirales</taxon>
        <taxon>Lachnospiraceae</taxon>
        <taxon>Hominiventricola</taxon>
    </lineage>
</organism>
<evidence type="ECO:0000313" key="2">
    <source>
        <dbReference type="EMBL" id="MEQ2579831.1"/>
    </source>
</evidence>
<dbReference type="PROSITE" id="PS51707">
    <property type="entry name" value="CYTH"/>
    <property type="match status" value="1"/>
</dbReference>
<dbReference type="InterPro" id="IPR023577">
    <property type="entry name" value="CYTH_domain"/>
</dbReference>
<feature type="domain" description="CYTH" evidence="1">
    <location>
        <begin position="3"/>
        <end position="148"/>
    </location>
</feature>
<comment type="caution">
    <text evidence="2">The sequence shown here is derived from an EMBL/GenBank/DDBJ whole genome shotgun (WGS) entry which is preliminary data.</text>
</comment>
<accession>A0ABV1I3R4</accession>
<dbReference type="InterPro" id="IPR012042">
    <property type="entry name" value="NeuTTM/CthTTM-like"/>
</dbReference>
<reference evidence="2 3" key="1">
    <citation type="submission" date="2024-03" db="EMBL/GenBank/DDBJ databases">
        <title>Human intestinal bacterial collection.</title>
        <authorList>
            <person name="Pauvert C."/>
            <person name="Hitch T.C.A."/>
            <person name="Clavel T."/>
        </authorList>
    </citation>
    <scope>NUCLEOTIDE SEQUENCE [LARGE SCALE GENOMIC DNA]</scope>
    <source>
        <strain evidence="2 3">CLA-AA-H78B</strain>
    </source>
</reference>
<dbReference type="RefSeq" id="WP_117497088.1">
    <property type="nucleotide sequence ID" value="NZ_JBBMFC010000029.1"/>
</dbReference>
<dbReference type="CDD" id="cd07761">
    <property type="entry name" value="CYTH-like_CthTTM-like"/>
    <property type="match status" value="1"/>
</dbReference>
<dbReference type="Pfam" id="PF01928">
    <property type="entry name" value="CYTH"/>
    <property type="match status" value="1"/>
</dbReference>
<proteinExistence type="predicted"/>
<gene>
    <name evidence="2" type="ORF">WMO62_13535</name>
</gene>
<dbReference type="Gene3D" id="2.40.320.10">
    <property type="entry name" value="Hypothetical Protein Pfu-838710-001"/>
    <property type="match status" value="1"/>
</dbReference>
<dbReference type="Proteomes" id="UP001470288">
    <property type="component" value="Unassembled WGS sequence"/>
</dbReference>
<dbReference type="InterPro" id="IPR033469">
    <property type="entry name" value="CYTH-like_dom_sf"/>
</dbReference>
<sequence length="149" mass="17512">MKSYEIERKYLIHTIPFDLKEYAFHDIEQGYLCTEPVVRIRKQDDTYYLTYKSKGLMVREEYNLPLTAEAYAHLREKADGKLITKRRYLIPFGKYTIELDLFSSPRPDLMLAEVEFSSEEEALAFKAPDWFGEDVTSSSEYHNSTLSQS</sequence>
<dbReference type="SUPFAM" id="SSF55154">
    <property type="entry name" value="CYTH-like phosphatases"/>
    <property type="match status" value="1"/>
</dbReference>
<dbReference type="SMART" id="SM01118">
    <property type="entry name" value="CYTH"/>
    <property type="match status" value="1"/>
</dbReference>
<evidence type="ECO:0000313" key="3">
    <source>
        <dbReference type="Proteomes" id="UP001470288"/>
    </source>
</evidence>
<protein>
    <submittedName>
        <fullName evidence="2">CYTH domain-containing protein</fullName>
    </submittedName>
</protein>
<evidence type="ECO:0000259" key="1">
    <source>
        <dbReference type="PROSITE" id="PS51707"/>
    </source>
</evidence>
<name>A0ABV1I3R4_9FIRM</name>